<feature type="region of interest" description="Disordered" evidence="1">
    <location>
        <begin position="426"/>
        <end position="461"/>
    </location>
</feature>
<keyword evidence="3" id="KW-1185">Reference proteome</keyword>
<accession>A0AAW0JDK3</accession>
<evidence type="ECO:0000256" key="1">
    <source>
        <dbReference type="SAM" id="MobiDB-lite"/>
    </source>
</evidence>
<dbReference type="AlphaFoldDB" id="A0AAW0JDK3"/>
<dbReference type="Proteomes" id="UP001488838">
    <property type="component" value="Unassembled WGS sequence"/>
</dbReference>
<name>A0AAW0JDK3_MYOGA</name>
<gene>
    <name evidence="2" type="ORF">U0070_020247</name>
</gene>
<organism evidence="2 3">
    <name type="scientific">Myodes glareolus</name>
    <name type="common">Bank vole</name>
    <name type="synonym">Clethrionomys glareolus</name>
    <dbReference type="NCBI Taxonomy" id="447135"/>
    <lineage>
        <taxon>Eukaryota</taxon>
        <taxon>Metazoa</taxon>
        <taxon>Chordata</taxon>
        <taxon>Craniata</taxon>
        <taxon>Vertebrata</taxon>
        <taxon>Euteleostomi</taxon>
        <taxon>Mammalia</taxon>
        <taxon>Eutheria</taxon>
        <taxon>Euarchontoglires</taxon>
        <taxon>Glires</taxon>
        <taxon>Rodentia</taxon>
        <taxon>Myomorpha</taxon>
        <taxon>Muroidea</taxon>
        <taxon>Cricetidae</taxon>
        <taxon>Arvicolinae</taxon>
        <taxon>Myodes</taxon>
    </lineage>
</organism>
<comment type="caution">
    <text evidence="2">The sequence shown here is derived from an EMBL/GenBank/DDBJ whole genome shotgun (WGS) entry which is preliminary data.</text>
</comment>
<evidence type="ECO:0000313" key="2">
    <source>
        <dbReference type="EMBL" id="KAK7824740.1"/>
    </source>
</evidence>
<dbReference type="Pfam" id="PF15354">
    <property type="entry name" value="KAAG1"/>
    <property type="match status" value="1"/>
</dbReference>
<reference evidence="2 3" key="1">
    <citation type="journal article" date="2023" name="bioRxiv">
        <title>Conserved and derived expression patterns and positive selection on dental genes reveal complex evolutionary context of ever-growing rodent molars.</title>
        <authorList>
            <person name="Calamari Z.T."/>
            <person name="Song A."/>
            <person name="Cohen E."/>
            <person name="Akter M."/>
            <person name="Roy R.D."/>
            <person name="Hallikas O."/>
            <person name="Christensen M.M."/>
            <person name="Li P."/>
            <person name="Marangoni P."/>
            <person name="Jernvall J."/>
            <person name="Klein O.D."/>
        </authorList>
    </citation>
    <scope>NUCLEOTIDE SEQUENCE [LARGE SCALE GENOMIC DNA]</scope>
    <source>
        <strain evidence="2">V071</strain>
    </source>
</reference>
<dbReference type="EMBL" id="JBBHLL010000044">
    <property type="protein sequence ID" value="KAK7824740.1"/>
    <property type="molecule type" value="Genomic_DNA"/>
</dbReference>
<sequence>MHIFHTSEHKIAMCNRRKCEAPGVTLVLASVLPVTPDHPPPKTPFLSYITGICTVFYVVSICTAGNPTLHPGPGPGSSVISPRLLAKLSPWLQLLLQYYDSTYGLGHCSEWGKKRLEASGPVSTHSTGPSCSAADHELISGFGKGLYHKTDISFCKQFLNLTDEPSITEMTEVHNLKRIPEKKRLQAEMCMCHSRRPSQKATTSAHADCWVPRPSWYIYNTVPALKTQGTLHKMGQNDSEPEDQEFHCGEAFLAETAGTAGLLAAFLIIVPHMTKFYPNSRKEKSKVSFNSTSNCQLLARLTGGSLSTTPQGAEALYSLEFFEGFLAPGHVVAPAFNLVQFPDAVARPRGVDVPNCPKGRLHTTRHFLEEDVEARHLLLMNDDTAPGEEGVPIAVHQNTLHHRLRQVAGLGAGTVHLHRWMPDPLALHRPATPVRGPPPAGTRKSHSQVKKSQPCGASPGR</sequence>
<proteinExistence type="predicted"/>
<evidence type="ECO:0000313" key="3">
    <source>
        <dbReference type="Proteomes" id="UP001488838"/>
    </source>
</evidence>
<protein>
    <submittedName>
        <fullName evidence="2">Uncharacterized protein</fullName>
    </submittedName>
</protein>
<dbReference type="InterPro" id="IPR029407">
    <property type="entry name" value="KAAG1"/>
</dbReference>